<comment type="caution">
    <text evidence="2">The sequence shown here is derived from an EMBL/GenBank/DDBJ whole genome shotgun (WGS) entry which is preliminary data.</text>
</comment>
<keyword evidence="3" id="KW-1185">Reference proteome</keyword>
<organism evidence="2 3">
    <name type="scientific">Alkalimonas delamerensis</name>
    <dbReference type="NCBI Taxonomy" id="265981"/>
    <lineage>
        <taxon>Bacteria</taxon>
        <taxon>Pseudomonadati</taxon>
        <taxon>Pseudomonadota</taxon>
        <taxon>Gammaproteobacteria</taxon>
        <taxon>Alkalimonas</taxon>
    </lineage>
</organism>
<dbReference type="EMBL" id="JAUZVY010000004">
    <property type="protein sequence ID" value="MDP4529560.1"/>
    <property type="molecule type" value="Genomic_DNA"/>
</dbReference>
<dbReference type="PROSITE" id="PS51257">
    <property type="entry name" value="PROKAR_LIPOPROTEIN"/>
    <property type="match status" value="1"/>
</dbReference>
<name>A0ABT9GRE3_9GAMM</name>
<evidence type="ECO:0000313" key="2">
    <source>
        <dbReference type="EMBL" id="MDP4529560.1"/>
    </source>
</evidence>
<gene>
    <name evidence="2" type="ORF">Q3O59_11055</name>
</gene>
<sequence length="147" mass="16626">MKIVFLAVLLSVSACSIVHYTAETDFPDTEPSAAVLHYRQGDSMVHILRCQAVPLILVQGLQGEQGLQSQDYRDNSGASCILLQQEGQPARFTQFEQGQIYQLEVQCQQRLLPAPDRYTFSPLQRQRQWLWPGRAKPWSPSPCPDNP</sequence>
<proteinExistence type="predicted"/>
<evidence type="ECO:0000313" key="3">
    <source>
        <dbReference type="Proteomes" id="UP001236258"/>
    </source>
</evidence>
<evidence type="ECO:0008006" key="4">
    <source>
        <dbReference type="Google" id="ProtNLM"/>
    </source>
</evidence>
<dbReference type="Proteomes" id="UP001236258">
    <property type="component" value="Unassembled WGS sequence"/>
</dbReference>
<dbReference type="RefSeq" id="WP_305945636.1">
    <property type="nucleotide sequence ID" value="NZ_JAUZVY010000004.1"/>
</dbReference>
<feature type="signal peptide" evidence="1">
    <location>
        <begin position="1"/>
        <end position="21"/>
    </location>
</feature>
<evidence type="ECO:0000256" key="1">
    <source>
        <dbReference type="SAM" id="SignalP"/>
    </source>
</evidence>
<keyword evidence="1" id="KW-0732">Signal</keyword>
<reference evidence="2 3" key="1">
    <citation type="submission" date="2023-08" db="EMBL/GenBank/DDBJ databases">
        <authorList>
            <person name="Joshi A."/>
            <person name="Thite S."/>
        </authorList>
    </citation>
    <scope>NUCLEOTIDE SEQUENCE [LARGE SCALE GENOMIC DNA]</scope>
    <source>
        <strain evidence="2 3">1E1</strain>
    </source>
</reference>
<accession>A0ABT9GRE3</accession>
<feature type="chain" id="PRO_5046077499" description="Lipoprotein" evidence="1">
    <location>
        <begin position="22"/>
        <end position="147"/>
    </location>
</feature>
<protein>
    <recommendedName>
        <fullName evidence="4">Lipoprotein</fullName>
    </recommendedName>
</protein>